<organism evidence="13 14">
    <name type="scientific">Mycolicibacterium murale</name>
    <dbReference type="NCBI Taxonomy" id="182220"/>
    <lineage>
        <taxon>Bacteria</taxon>
        <taxon>Bacillati</taxon>
        <taxon>Actinomycetota</taxon>
        <taxon>Actinomycetes</taxon>
        <taxon>Mycobacteriales</taxon>
        <taxon>Mycobacteriaceae</taxon>
        <taxon>Mycolicibacterium</taxon>
    </lineage>
</organism>
<evidence type="ECO:0000256" key="11">
    <source>
        <dbReference type="ARBA" id="ARBA00033067"/>
    </source>
</evidence>
<dbReference type="InterPro" id="IPR001509">
    <property type="entry name" value="Epimerase_deHydtase"/>
</dbReference>
<dbReference type="InterPro" id="IPR036291">
    <property type="entry name" value="NAD(P)-bd_dom_sf"/>
</dbReference>
<gene>
    <name evidence="13" type="ORF">MMUR_65520</name>
</gene>
<evidence type="ECO:0000313" key="13">
    <source>
        <dbReference type="EMBL" id="GFG62416.1"/>
    </source>
</evidence>
<evidence type="ECO:0000256" key="6">
    <source>
        <dbReference type="ARBA" id="ARBA00018569"/>
    </source>
</evidence>
<evidence type="ECO:0000256" key="9">
    <source>
        <dbReference type="ARBA" id="ARBA00023277"/>
    </source>
</evidence>
<evidence type="ECO:0000256" key="8">
    <source>
        <dbReference type="ARBA" id="ARBA00023235"/>
    </source>
</evidence>
<dbReference type="Pfam" id="PF01370">
    <property type="entry name" value="Epimerase"/>
    <property type="match status" value="1"/>
</dbReference>
<comment type="caution">
    <text evidence="13">The sequence shown here is derived from an EMBL/GenBank/DDBJ whole genome shotgun (WGS) entry which is preliminary data.</text>
</comment>
<dbReference type="EC" id="5.1.3.2" evidence="5"/>
<keyword evidence="8" id="KW-0413">Isomerase</keyword>
<dbReference type="GO" id="GO:0033499">
    <property type="term" value="P:galactose catabolic process via UDP-galactose, Leloir pathway"/>
    <property type="evidence" value="ECO:0007669"/>
    <property type="project" value="TreeGrafter"/>
</dbReference>
<comment type="catalytic activity">
    <reaction evidence="1">
        <text>UDP-alpha-D-glucose = UDP-alpha-D-galactose</text>
        <dbReference type="Rhea" id="RHEA:22168"/>
        <dbReference type="ChEBI" id="CHEBI:58885"/>
        <dbReference type="ChEBI" id="CHEBI:66914"/>
        <dbReference type="EC" id="5.1.3.2"/>
    </reaction>
</comment>
<keyword evidence="14" id="KW-1185">Reference proteome</keyword>
<evidence type="ECO:0000256" key="4">
    <source>
        <dbReference type="ARBA" id="ARBA00007637"/>
    </source>
</evidence>
<evidence type="ECO:0000256" key="1">
    <source>
        <dbReference type="ARBA" id="ARBA00000083"/>
    </source>
</evidence>
<dbReference type="NCBIfam" id="TIGR01179">
    <property type="entry name" value="galE"/>
    <property type="match status" value="1"/>
</dbReference>
<name>A0A7I9WYU8_9MYCO</name>
<evidence type="ECO:0000256" key="10">
    <source>
        <dbReference type="ARBA" id="ARBA00031367"/>
    </source>
</evidence>
<reference evidence="13 14" key="1">
    <citation type="journal article" date="2019" name="Emerg. Microbes Infect.">
        <title>Comprehensive subspecies identification of 175 nontuberculous mycobacteria species based on 7547 genomic profiles.</title>
        <authorList>
            <person name="Matsumoto Y."/>
            <person name="Kinjo T."/>
            <person name="Motooka D."/>
            <person name="Nabeya D."/>
            <person name="Jung N."/>
            <person name="Uechi K."/>
            <person name="Horii T."/>
            <person name="Iida T."/>
            <person name="Fujita J."/>
            <person name="Nakamura S."/>
        </authorList>
    </citation>
    <scope>NUCLEOTIDE SEQUENCE [LARGE SCALE GENOMIC DNA]</scope>
    <source>
        <strain evidence="13 14">JCM 13392</strain>
    </source>
</reference>
<comment type="pathway">
    <text evidence="3">Carbohydrate metabolism; galactose metabolism.</text>
</comment>
<dbReference type="EMBL" id="BLKT01000003">
    <property type="protein sequence ID" value="GFG62416.1"/>
    <property type="molecule type" value="Genomic_DNA"/>
</dbReference>
<dbReference type="AlphaFoldDB" id="A0A7I9WYU8"/>
<dbReference type="Gene3D" id="3.90.25.10">
    <property type="entry name" value="UDP-galactose 4-epimerase, domain 1"/>
    <property type="match status" value="1"/>
</dbReference>
<comment type="similarity">
    <text evidence="4">Belongs to the NAD(P)-dependent epimerase/dehydratase family.</text>
</comment>
<accession>A0A7I9WYU8</accession>
<dbReference type="PANTHER" id="PTHR43725:SF53">
    <property type="entry name" value="UDP-ARABINOSE 4-EPIMERASE 1"/>
    <property type="match status" value="1"/>
</dbReference>
<evidence type="ECO:0000256" key="7">
    <source>
        <dbReference type="ARBA" id="ARBA00023027"/>
    </source>
</evidence>
<dbReference type="SUPFAM" id="SSF51735">
    <property type="entry name" value="NAD(P)-binding Rossmann-fold domains"/>
    <property type="match status" value="1"/>
</dbReference>
<keyword evidence="9" id="KW-0119">Carbohydrate metabolism</keyword>
<dbReference type="RefSeq" id="WP_068914673.1">
    <property type="nucleotide sequence ID" value="NZ_BAAAMC010000033.1"/>
</dbReference>
<dbReference type="Proteomes" id="UP000465241">
    <property type="component" value="Unassembled WGS sequence"/>
</dbReference>
<keyword evidence="7" id="KW-0520">NAD</keyword>
<dbReference type="UniPathway" id="UPA00214"/>
<dbReference type="InterPro" id="IPR005886">
    <property type="entry name" value="UDP_G4E"/>
</dbReference>
<sequence length="325" mass="34864">MSWLVTGGAGYIGAHVVRALLDAGIPVVVLDDLSTGFERFVPEQATFVRGTLLDADLVESTVAGHDVRGVIHVAGYKYAGESVKLPLHTYEQNVTAMVILLRAMERAGVDKLVFSSSAATFGAVDVEIVDESTPVAPQSPYGETKLIGEWLLADQARATGLAHTSLRYFNVVGSGSDDLFDASPHNLFPLVFDMLVRGATPRINGDDYPTPDGTCVRDYIHVADLALAHVAAAQRLEAGRPVEPVYNLGSGAGTSVREIMTAIREVTGIDFEPEITPRRPGDPARIVAAGDLAARDLGWTMRHSLQDMVASAWQARRKAGDAYPR</sequence>
<evidence type="ECO:0000256" key="2">
    <source>
        <dbReference type="ARBA" id="ARBA00001911"/>
    </source>
</evidence>
<proteinExistence type="inferred from homology"/>
<evidence type="ECO:0000256" key="5">
    <source>
        <dbReference type="ARBA" id="ARBA00013189"/>
    </source>
</evidence>
<evidence type="ECO:0000256" key="3">
    <source>
        <dbReference type="ARBA" id="ARBA00004947"/>
    </source>
</evidence>
<comment type="cofactor">
    <cofactor evidence="2">
        <name>NAD(+)</name>
        <dbReference type="ChEBI" id="CHEBI:57540"/>
    </cofactor>
</comment>
<evidence type="ECO:0000259" key="12">
    <source>
        <dbReference type="Pfam" id="PF01370"/>
    </source>
</evidence>
<feature type="domain" description="NAD-dependent epimerase/dehydratase" evidence="12">
    <location>
        <begin position="3"/>
        <end position="249"/>
    </location>
</feature>
<dbReference type="GO" id="GO:0003978">
    <property type="term" value="F:UDP-glucose 4-epimerase activity"/>
    <property type="evidence" value="ECO:0007669"/>
    <property type="project" value="UniProtKB-EC"/>
</dbReference>
<protein>
    <recommendedName>
        <fullName evidence="6">UDP-glucose 4-epimerase</fullName>
        <ecNumber evidence="5">5.1.3.2</ecNumber>
    </recommendedName>
    <alternativeName>
        <fullName evidence="11">Galactowaldenase</fullName>
    </alternativeName>
    <alternativeName>
        <fullName evidence="10">UDP-galactose 4-epimerase</fullName>
    </alternativeName>
</protein>
<dbReference type="Gene3D" id="3.40.50.720">
    <property type="entry name" value="NAD(P)-binding Rossmann-like Domain"/>
    <property type="match status" value="1"/>
</dbReference>
<evidence type="ECO:0000313" key="14">
    <source>
        <dbReference type="Proteomes" id="UP000465241"/>
    </source>
</evidence>
<dbReference type="PANTHER" id="PTHR43725">
    <property type="entry name" value="UDP-GLUCOSE 4-EPIMERASE"/>
    <property type="match status" value="1"/>
</dbReference>